<sequence length="210" mass="23256">MSVPGRSSSQQRTVQPSEMIVEGTMDGLAAARARGRVGGHPAALSQRQLDTAQQMYDSGRHTVDQIAEIFRVGRSTLYRALHTYGDGRDCALIIYRNSRPKIDHTNRRYGETGAGEKAQLEADRKWFPIAATRRARLKAMVYVVDGAVARIRAVTGDLSAWDEDDRGYADVPVGPPLTDLQITRQLPNMGIALGDQRPHVRGKVREYVTL</sequence>
<feature type="domain" description="Resolvase HTH" evidence="1">
    <location>
        <begin position="39"/>
        <end position="82"/>
    </location>
</feature>
<evidence type="ECO:0000313" key="2">
    <source>
        <dbReference type="EMBL" id="MBP2371737.1"/>
    </source>
</evidence>
<dbReference type="EMBL" id="JAGINU010000004">
    <property type="protein sequence ID" value="MBP2371737.1"/>
    <property type="molecule type" value="Genomic_DNA"/>
</dbReference>
<protein>
    <recommendedName>
        <fullName evidence="1">Resolvase HTH domain-containing protein</fullName>
    </recommendedName>
</protein>
<dbReference type="InterPro" id="IPR009057">
    <property type="entry name" value="Homeodomain-like_sf"/>
</dbReference>
<proteinExistence type="predicted"/>
<dbReference type="Proteomes" id="UP001519295">
    <property type="component" value="Unassembled WGS sequence"/>
</dbReference>
<reference evidence="2 3" key="1">
    <citation type="submission" date="2021-03" db="EMBL/GenBank/DDBJ databases">
        <title>Sequencing the genomes of 1000 actinobacteria strains.</title>
        <authorList>
            <person name="Klenk H.-P."/>
        </authorList>
    </citation>
    <scope>NUCLEOTIDE SEQUENCE [LARGE SCALE GENOMIC DNA]</scope>
    <source>
        <strain evidence="2 3">DSM 45256</strain>
    </source>
</reference>
<dbReference type="SUPFAM" id="SSF46689">
    <property type="entry name" value="Homeodomain-like"/>
    <property type="match status" value="1"/>
</dbReference>
<keyword evidence="3" id="KW-1185">Reference proteome</keyword>
<dbReference type="InterPro" id="IPR006120">
    <property type="entry name" value="Resolvase_HTH_dom"/>
</dbReference>
<dbReference type="CDD" id="cd00569">
    <property type="entry name" value="HTH_Hin_like"/>
    <property type="match status" value="1"/>
</dbReference>
<evidence type="ECO:0000313" key="3">
    <source>
        <dbReference type="Proteomes" id="UP001519295"/>
    </source>
</evidence>
<dbReference type="Gene3D" id="1.10.10.60">
    <property type="entry name" value="Homeodomain-like"/>
    <property type="match status" value="1"/>
</dbReference>
<comment type="caution">
    <text evidence="2">The sequence shown here is derived from an EMBL/GenBank/DDBJ whole genome shotgun (WGS) entry which is preliminary data.</text>
</comment>
<accession>A0ABS4W696</accession>
<gene>
    <name evidence="2" type="ORF">JOF36_007510</name>
</gene>
<dbReference type="Pfam" id="PF02796">
    <property type="entry name" value="HTH_7"/>
    <property type="match status" value="1"/>
</dbReference>
<organism evidence="2 3">
    <name type="scientific">Pseudonocardia parietis</name>
    <dbReference type="NCBI Taxonomy" id="570936"/>
    <lineage>
        <taxon>Bacteria</taxon>
        <taxon>Bacillati</taxon>
        <taxon>Actinomycetota</taxon>
        <taxon>Actinomycetes</taxon>
        <taxon>Pseudonocardiales</taxon>
        <taxon>Pseudonocardiaceae</taxon>
        <taxon>Pseudonocardia</taxon>
    </lineage>
</organism>
<name>A0ABS4W696_9PSEU</name>
<evidence type="ECO:0000259" key="1">
    <source>
        <dbReference type="Pfam" id="PF02796"/>
    </source>
</evidence>